<name>A0A8D0E6N5_SALMN</name>
<feature type="coiled-coil region" evidence="1">
    <location>
        <begin position="148"/>
        <end position="175"/>
    </location>
</feature>
<proteinExistence type="predicted"/>
<keyword evidence="4" id="KW-1185">Reference proteome</keyword>
<evidence type="ECO:0000256" key="1">
    <source>
        <dbReference type="SAM" id="Coils"/>
    </source>
</evidence>
<evidence type="ECO:0000256" key="2">
    <source>
        <dbReference type="SAM" id="MobiDB-lite"/>
    </source>
</evidence>
<evidence type="ECO:0000313" key="4">
    <source>
        <dbReference type="Proteomes" id="UP000694421"/>
    </source>
</evidence>
<reference evidence="3" key="2">
    <citation type="submission" date="2025-09" db="UniProtKB">
        <authorList>
            <consortium name="Ensembl"/>
        </authorList>
    </citation>
    <scope>IDENTIFICATION</scope>
</reference>
<dbReference type="InterPro" id="IPR031630">
    <property type="entry name" value="CCDC117"/>
</dbReference>
<dbReference type="PANTHER" id="PTHR36128">
    <property type="entry name" value="COILED-COIL DOMAIN-CONTAINING PROTEIN 117"/>
    <property type="match status" value="1"/>
</dbReference>
<feature type="compositionally biased region" description="Basic and acidic residues" evidence="2">
    <location>
        <begin position="82"/>
        <end position="104"/>
    </location>
</feature>
<dbReference type="GeneTree" id="ENSGT00390000005772"/>
<keyword evidence="1" id="KW-0175">Coiled coil</keyword>
<organism evidence="3 4">
    <name type="scientific">Salvator merianae</name>
    <name type="common">Argentine black and white tegu</name>
    <name type="synonym">Tupinambis merianae</name>
    <dbReference type="NCBI Taxonomy" id="96440"/>
    <lineage>
        <taxon>Eukaryota</taxon>
        <taxon>Metazoa</taxon>
        <taxon>Chordata</taxon>
        <taxon>Craniata</taxon>
        <taxon>Vertebrata</taxon>
        <taxon>Euteleostomi</taxon>
        <taxon>Lepidosauria</taxon>
        <taxon>Squamata</taxon>
        <taxon>Bifurcata</taxon>
        <taxon>Unidentata</taxon>
        <taxon>Episquamata</taxon>
        <taxon>Laterata</taxon>
        <taxon>Teiioidea</taxon>
        <taxon>Teiidae</taxon>
        <taxon>Salvator</taxon>
    </lineage>
</organism>
<dbReference type="PANTHER" id="PTHR36128:SF1">
    <property type="entry name" value="COILED-COIL DOMAIN-CONTAINING PROTEIN 117"/>
    <property type="match status" value="1"/>
</dbReference>
<dbReference type="GO" id="GO:0045739">
    <property type="term" value="P:positive regulation of DNA repair"/>
    <property type="evidence" value="ECO:0007669"/>
    <property type="project" value="Ensembl"/>
</dbReference>
<reference evidence="3" key="1">
    <citation type="submission" date="2025-08" db="UniProtKB">
        <authorList>
            <consortium name="Ensembl"/>
        </authorList>
    </citation>
    <scope>IDENTIFICATION</scope>
</reference>
<dbReference type="GO" id="GO:0072686">
    <property type="term" value="C:mitotic spindle"/>
    <property type="evidence" value="ECO:0007669"/>
    <property type="project" value="Ensembl"/>
</dbReference>
<evidence type="ECO:0000313" key="3">
    <source>
        <dbReference type="Ensembl" id="ENSSMRP00000027285.1"/>
    </source>
</evidence>
<feature type="region of interest" description="Disordered" evidence="2">
    <location>
        <begin position="266"/>
        <end position="292"/>
    </location>
</feature>
<dbReference type="AlphaFoldDB" id="A0A8D0E6N5"/>
<dbReference type="Pfam" id="PF15810">
    <property type="entry name" value="CCDC117"/>
    <property type="match status" value="1"/>
</dbReference>
<dbReference type="GO" id="GO:0008284">
    <property type="term" value="P:positive regulation of cell population proliferation"/>
    <property type="evidence" value="ECO:0007669"/>
    <property type="project" value="Ensembl"/>
</dbReference>
<dbReference type="Ensembl" id="ENSSMRT00000031885.1">
    <property type="protein sequence ID" value="ENSSMRP00000027285.1"/>
    <property type="gene ID" value="ENSSMRG00000021034.1"/>
</dbReference>
<accession>A0A8D0E6N5</accession>
<dbReference type="Proteomes" id="UP000694421">
    <property type="component" value="Unplaced"/>
</dbReference>
<feature type="region of interest" description="Disordered" evidence="2">
    <location>
        <begin position="74"/>
        <end position="111"/>
    </location>
</feature>
<sequence>SSRVNPVAAAAPRVRSSGAMAALQGAFPGGEIPPGAPLPSFALRWVSAGERRERGAGAGGRSFYRPRSLLFLSGRRKKKRRMETARESEGCSSPEAKRRLRQAEGDAGGDPGWLLGRGLLLAPARAVPSPPPGPAAELPCDEMEELQGEAARRRLREIEARITDEDDEEAALAAEGGPCPLPTLVLSDTLKTGLKADFGGVLTKKIIESMSRPSMELVLWKPLPEFLAQRARPAALKSYKLVVAERSPAKATTLDDAAFLPQVEEFSEQHPPAELPPTAVEPPGAAEEEMEL</sequence>
<protein>
    <submittedName>
        <fullName evidence="3">Coiled-coil domain containing 117</fullName>
    </submittedName>
</protein>